<accession>A0A1A8MXP6</accession>
<dbReference type="GO" id="GO:0005576">
    <property type="term" value="C:extracellular region"/>
    <property type="evidence" value="ECO:0007669"/>
    <property type="project" value="InterPro"/>
</dbReference>
<feature type="chain" id="PRO_5008375253" evidence="2">
    <location>
        <begin position="39"/>
        <end position="168"/>
    </location>
</feature>
<dbReference type="AlphaFoldDB" id="A0A1A8MXP6"/>
<organism evidence="3">
    <name type="scientific">Nothobranchius pienaari</name>
    <dbReference type="NCBI Taxonomy" id="704102"/>
    <lineage>
        <taxon>Eukaryota</taxon>
        <taxon>Metazoa</taxon>
        <taxon>Chordata</taxon>
        <taxon>Craniata</taxon>
        <taxon>Vertebrata</taxon>
        <taxon>Euteleostomi</taxon>
        <taxon>Actinopterygii</taxon>
        <taxon>Neopterygii</taxon>
        <taxon>Teleostei</taxon>
        <taxon>Neoteleostei</taxon>
        <taxon>Acanthomorphata</taxon>
        <taxon>Ovalentaria</taxon>
        <taxon>Atherinomorphae</taxon>
        <taxon>Cyprinodontiformes</taxon>
        <taxon>Nothobranchiidae</taxon>
        <taxon>Nothobranchius</taxon>
    </lineage>
</organism>
<feature type="non-terminal residue" evidence="3">
    <location>
        <position position="1"/>
    </location>
</feature>
<reference evidence="3" key="2">
    <citation type="submission" date="2016-06" db="EMBL/GenBank/DDBJ databases">
        <title>The genome of a short-lived fish provides insights into sex chromosome evolution and the genetic control of aging.</title>
        <authorList>
            <person name="Reichwald K."/>
            <person name="Felder M."/>
            <person name="Petzold A."/>
            <person name="Koch P."/>
            <person name="Groth M."/>
            <person name="Platzer M."/>
        </authorList>
    </citation>
    <scope>NUCLEOTIDE SEQUENCE</scope>
    <source>
        <tissue evidence="3">Brain</tissue>
    </source>
</reference>
<name>A0A1A8MXP6_9TELE</name>
<feature type="region of interest" description="Disordered" evidence="1">
    <location>
        <begin position="81"/>
        <end position="100"/>
    </location>
</feature>
<evidence type="ECO:0000256" key="1">
    <source>
        <dbReference type="SAM" id="MobiDB-lite"/>
    </source>
</evidence>
<proteinExistence type="predicted"/>
<keyword evidence="2" id="KW-0732">Signal</keyword>
<dbReference type="InterPro" id="IPR021116">
    <property type="entry name" value="Calcitonin/adrenomedullin"/>
</dbReference>
<protein>
    <submittedName>
        <fullName evidence="3">Adrenomedullin</fullName>
    </submittedName>
</protein>
<evidence type="ECO:0000313" key="3">
    <source>
        <dbReference type="EMBL" id="SBR61279.1"/>
    </source>
</evidence>
<dbReference type="GO" id="GO:0005179">
    <property type="term" value="F:hormone activity"/>
    <property type="evidence" value="ECO:0007669"/>
    <property type="project" value="InterPro"/>
</dbReference>
<reference evidence="3" key="1">
    <citation type="submission" date="2016-05" db="EMBL/GenBank/DDBJ databases">
        <authorList>
            <person name="Lavstsen T."/>
            <person name="Jespersen J.S."/>
        </authorList>
    </citation>
    <scope>NUCLEOTIDE SEQUENCE</scope>
    <source>
        <tissue evidence="3">Brain</tissue>
    </source>
</reference>
<feature type="signal peptide" evidence="2">
    <location>
        <begin position="1"/>
        <end position="38"/>
    </location>
</feature>
<feature type="compositionally biased region" description="Polar residues" evidence="1">
    <location>
        <begin position="85"/>
        <end position="97"/>
    </location>
</feature>
<sequence>VYNLQIASHACGRANMRVSLHTVICCCVFTTVLSQVHGEKEEPVSTQVKRFCQWLQNFLTSRPYNSSDTATEQISDVTDELMESNDGNSPTPPSSCEENTRSKRSAGCSLGTCLIHKLYQDVYELKSASKRPCAPEKKIITFGRRRRHSLADISLFSILTRSKAAQQP</sequence>
<dbReference type="Pfam" id="PF00214">
    <property type="entry name" value="Calc_CGRP_IAPP"/>
    <property type="match status" value="1"/>
</dbReference>
<gene>
    <name evidence="3" type="primary">ADM</name>
</gene>
<dbReference type="EMBL" id="HAEF01020120">
    <property type="protein sequence ID" value="SBR61279.1"/>
    <property type="molecule type" value="Transcribed_RNA"/>
</dbReference>
<evidence type="ECO:0000256" key="2">
    <source>
        <dbReference type="SAM" id="SignalP"/>
    </source>
</evidence>